<dbReference type="RefSeq" id="WP_021247696.1">
    <property type="nucleotide sequence ID" value="NZ_ATJV01000001.1"/>
</dbReference>
<evidence type="ECO:0000256" key="1">
    <source>
        <dbReference type="ARBA" id="ARBA00023015"/>
    </source>
</evidence>
<dbReference type="GO" id="GO:0003700">
    <property type="term" value="F:DNA-binding transcription factor activity"/>
    <property type="evidence" value="ECO:0007669"/>
    <property type="project" value="InterPro"/>
</dbReference>
<dbReference type="STRING" id="1348657.M622_01170"/>
<dbReference type="EMBL" id="ATJV01000001">
    <property type="protein sequence ID" value="EPZ17409.1"/>
    <property type="molecule type" value="Genomic_DNA"/>
</dbReference>
<evidence type="ECO:0000256" key="3">
    <source>
        <dbReference type="SAM" id="MobiDB-lite"/>
    </source>
</evidence>
<dbReference type="InterPro" id="IPR002818">
    <property type="entry name" value="DJ-1/PfpI"/>
</dbReference>
<organism evidence="5 6">
    <name type="scientific">Thauera terpenica 58Eu</name>
    <dbReference type="NCBI Taxonomy" id="1348657"/>
    <lineage>
        <taxon>Bacteria</taxon>
        <taxon>Pseudomonadati</taxon>
        <taxon>Pseudomonadota</taxon>
        <taxon>Betaproteobacteria</taxon>
        <taxon>Rhodocyclales</taxon>
        <taxon>Zoogloeaceae</taxon>
        <taxon>Thauera</taxon>
    </lineage>
</organism>
<proteinExistence type="predicted"/>
<sequence>MDKESSSDRAVSHWGGRGAGEPVRVGFLLVPGFSLISFGAVVDPLRLANTVARKALYQCVTLTLNGASVRSSAGVCITPDCAADDAMELDAILVLGPNPLPTTGNEPIVRWLRAQAANGVALGGVDTGSYFLACAGLLDGYRSTIHWEDMDSLLDRFPRLVVSSKLYEVDRNRCSCSGGIAPVEMMIHLIGLGEGGPRVGAAVAELLLYDCRGSEGRQRTALRDVAATSHPKLVEAIKLMECNIEEPLTMEEIAKHMQFSARQIERLFRETLNCTPRQYYLQLRLERARQLMTRTNRSIADIVMACGFVSFAHFSHRYNACFGISPSADRRRQAVDGDRYANVTADAKATSGQHGDGDARDEDADALDENAPQH</sequence>
<dbReference type="InterPro" id="IPR018060">
    <property type="entry name" value="HTH_AraC"/>
</dbReference>
<dbReference type="PROSITE" id="PS01124">
    <property type="entry name" value="HTH_ARAC_FAMILY_2"/>
    <property type="match status" value="1"/>
</dbReference>
<dbReference type="Pfam" id="PF12833">
    <property type="entry name" value="HTH_18"/>
    <property type="match status" value="1"/>
</dbReference>
<name>T0AX10_9RHOO</name>
<dbReference type="Gene3D" id="1.10.10.60">
    <property type="entry name" value="Homeodomain-like"/>
    <property type="match status" value="1"/>
</dbReference>
<protein>
    <recommendedName>
        <fullName evidence="4">HTH araC/xylS-type domain-containing protein</fullName>
    </recommendedName>
</protein>
<dbReference type="SUPFAM" id="SSF46689">
    <property type="entry name" value="Homeodomain-like"/>
    <property type="match status" value="2"/>
</dbReference>
<dbReference type="InterPro" id="IPR029062">
    <property type="entry name" value="Class_I_gatase-like"/>
</dbReference>
<keyword evidence="6" id="KW-1185">Reference proteome</keyword>
<evidence type="ECO:0000313" key="6">
    <source>
        <dbReference type="Proteomes" id="UP000015455"/>
    </source>
</evidence>
<accession>T0AX10</accession>
<dbReference type="SUPFAM" id="SSF52317">
    <property type="entry name" value="Class I glutamine amidotransferase-like"/>
    <property type="match status" value="1"/>
</dbReference>
<dbReference type="AlphaFoldDB" id="T0AX10"/>
<evidence type="ECO:0000313" key="5">
    <source>
        <dbReference type="EMBL" id="EPZ17409.1"/>
    </source>
</evidence>
<dbReference type="PATRIC" id="fig|1348657.5.peg.235"/>
<reference evidence="5 6" key="1">
    <citation type="submission" date="2013-06" db="EMBL/GenBank/DDBJ databases">
        <title>Draft genome sequence of Thauera terpenica.</title>
        <authorList>
            <person name="Liu B."/>
            <person name="Frostegard A.H."/>
            <person name="Shapleigh J.P."/>
        </authorList>
    </citation>
    <scope>NUCLEOTIDE SEQUENCE [LARGE SCALE GENOMIC DNA]</scope>
    <source>
        <strain evidence="5 6">58Eu</strain>
    </source>
</reference>
<dbReference type="CDD" id="cd03136">
    <property type="entry name" value="GATase1_AraC_ArgR_like"/>
    <property type="match status" value="1"/>
</dbReference>
<comment type="caution">
    <text evidence="5">The sequence shown here is derived from an EMBL/GenBank/DDBJ whole genome shotgun (WGS) entry which is preliminary data.</text>
</comment>
<evidence type="ECO:0000256" key="2">
    <source>
        <dbReference type="ARBA" id="ARBA00023163"/>
    </source>
</evidence>
<keyword evidence="1" id="KW-0805">Transcription regulation</keyword>
<feature type="region of interest" description="Disordered" evidence="3">
    <location>
        <begin position="333"/>
        <end position="374"/>
    </location>
</feature>
<dbReference type="Proteomes" id="UP000015455">
    <property type="component" value="Unassembled WGS sequence"/>
</dbReference>
<dbReference type="InterPro" id="IPR052158">
    <property type="entry name" value="INH-QAR"/>
</dbReference>
<dbReference type="GO" id="GO:0043565">
    <property type="term" value="F:sequence-specific DNA binding"/>
    <property type="evidence" value="ECO:0007669"/>
    <property type="project" value="InterPro"/>
</dbReference>
<feature type="compositionally biased region" description="Acidic residues" evidence="3">
    <location>
        <begin position="359"/>
        <end position="368"/>
    </location>
</feature>
<dbReference type="Pfam" id="PF01965">
    <property type="entry name" value="DJ-1_PfpI"/>
    <property type="match status" value="1"/>
</dbReference>
<evidence type="ECO:0000259" key="4">
    <source>
        <dbReference type="PROSITE" id="PS01124"/>
    </source>
</evidence>
<dbReference type="InterPro" id="IPR009057">
    <property type="entry name" value="Homeodomain-like_sf"/>
</dbReference>
<dbReference type="PANTHER" id="PTHR43130:SF3">
    <property type="entry name" value="HTH-TYPE TRANSCRIPTIONAL REGULATOR RV1931C"/>
    <property type="match status" value="1"/>
</dbReference>
<keyword evidence="2" id="KW-0804">Transcription</keyword>
<dbReference type="eggNOG" id="COG4977">
    <property type="taxonomic scope" value="Bacteria"/>
</dbReference>
<dbReference type="PANTHER" id="PTHR43130">
    <property type="entry name" value="ARAC-FAMILY TRANSCRIPTIONAL REGULATOR"/>
    <property type="match status" value="1"/>
</dbReference>
<dbReference type="SMART" id="SM00342">
    <property type="entry name" value="HTH_ARAC"/>
    <property type="match status" value="1"/>
</dbReference>
<gene>
    <name evidence="5" type="ORF">M622_01170</name>
</gene>
<feature type="domain" description="HTH araC/xylS-type" evidence="4">
    <location>
        <begin position="234"/>
        <end position="332"/>
    </location>
</feature>
<dbReference type="Gene3D" id="3.40.50.880">
    <property type="match status" value="1"/>
</dbReference>